<evidence type="ECO:0000256" key="9">
    <source>
        <dbReference type="SAM" id="Phobius"/>
    </source>
</evidence>
<evidence type="ECO:0000256" key="3">
    <source>
        <dbReference type="ARBA" id="ARBA00004991"/>
    </source>
</evidence>
<evidence type="ECO:0000313" key="10">
    <source>
        <dbReference type="EMBL" id="HJA79400.1"/>
    </source>
</evidence>
<evidence type="ECO:0000256" key="4">
    <source>
        <dbReference type="ARBA" id="ARBA00022676"/>
    </source>
</evidence>
<keyword evidence="4 10" id="KW-0328">Glycosyltransferase</keyword>
<dbReference type="EC" id="2.4.-.-" evidence="10"/>
<dbReference type="Proteomes" id="UP000823821">
    <property type="component" value="Unassembled WGS sequence"/>
</dbReference>
<dbReference type="SUPFAM" id="SSF53448">
    <property type="entry name" value="Nucleotide-diphospho-sugar transferases"/>
    <property type="match status" value="1"/>
</dbReference>
<dbReference type="Gene3D" id="3.90.550.10">
    <property type="entry name" value="Spore Coat Polysaccharide Biosynthesis Protein SpsA, Chain A"/>
    <property type="match status" value="1"/>
</dbReference>
<organism evidence="10 11">
    <name type="scientific">Candidatus Desulfovibrio intestinavium</name>
    <dbReference type="NCBI Taxonomy" id="2838534"/>
    <lineage>
        <taxon>Bacteria</taxon>
        <taxon>Pseudomonadati</taxon>
        <taxon>Thermodesulfobacteriota</taxon>
        <taxon>Desulfovibrionia</taxon>
        <taxon>Desulfovibrionales</taxon>
        <taxon>Desulfovibrionaceae</taxon>
        <taxon>Desulfovibrio</taxon>
    </lineage>
</organism>
<dbReference type="PANTHER" id="PTHR12726">
    <property type="entry name" value="CERAMIDE GLUCOSYLTRANSFERASE"/>
    <property type="match status" value="1"/>
</dbReference>
<dbReference type="GO" id="GO:0008120">
    <property type="term" value="F:ceramide glucosyltransferase activity"/>
    <property type="evidence" value="ECO:0007669"/>
    <property type="project" value="TreeGrafter"/>
</dbReference>
<evidence type="ECO:0000313" key="11">
    <source>
        <dbReference type="Proteomes" id="UP000823821"/>
    </source>
</evidence>
<protein>
    <submittedName>
        <fullName evidence="10">Glycosyltransferase</fullName>
        <ecNumber evidence="10">2.4.-.-</ecNumber>
    </submittedName>
</protein>
<comment type="pathway">
    <text evidence="2">Lipid metabolism; sphingolipid metabolism.</text>
</comment>
<dbReference type="AlphaFoldDB" id="A0A9D2HM21"/>
<keyword evidence="7 9" id="KW-1133">Transmembrane helix</keyword>
<gene>
    <name evidence="10" type="ORF">H9784_07540</name>
</gene>
<feature type="transmembrane region" description="Helical" evidence="9">
    <location>
        <begin position="342"/>
        <end position="361"/>
    </location>
</feature>
<feature type="transmembrane region" description="Helical" evidence="9">
    <location>
        <begin position="281"/>
        <end position="302"/>
    </location>
</feature>
<dbReference type="InterPro" id="IPR029044">
    <property type="entry name" value="Nucleotide-diphossugar_trans"/>
</dbReference>
<proteinExistence type="predicted"/>
<evidence type="ECO:0000256" key="1">
    <source>
        <dbReference type="ARBA" id="ARBA00004141"/>
    </source>
</evidence>
<dbReference type="InterPro" id="IPR025993">
    <property type="entry name" value="Ceramide_glucosylTrfase"/>
</dbReference>
<dbReference type="GO" id="GO:0016020">
    <property type="term" value="C:membrane"/>
    <property type="evidence" value="ECO:0007669"/>
    <property type="project" value="UniProtKB-SubCell"/>
</dbReference>
<dbReference type="PANTHER" id="PTHR12726:SF0">
    <property type="entry name" value="CERAMIDE GLUCOSYLTRANSFERASE"/>
    <property type="match status" value="1"/>
</dbReference>
<evidence type="ECO:0000256" key="2">
    <source>
        <dbReference type="ARBA" id="ARBA00004760"/>
    </source>
</evidence>
<evidence type="ECO:0000256" key="8">
    <source>
        <dbReference type="ARBA" id="ARBA00023136"/>
    </source>
</evidence>
<name>A0A9D2HM21_9BACT</name>
<comment type="subcellular location">
    <subcellularLocation>
        <location evidence="1">Membrane</location>
        <topology evidence="1">Multi-pass membrane protein</topology>
    </subcellularLocation>
</comment>
<reference evidence="10" key="2">
    <citation type="submission" date="2021-04" db="EMBL/GenBank/DDBJ databases">
        <authorList>
            <person name="Gilroy R."/>
        </authorList>
    </citation>
    <scope>NUCLEOTIDE SEQUENCE</scope>
    <source>
        <strain evidence="10">5032</strain>
    </source>
</reference>
<sequence>MWEIFLVLAALQCGLLIWLGKVGERLAREEKAAIFGLANEGDWPRAALIIPAAGTHPRMEEALESLLEQDYPQLLPVMVTATDGEPSARLVRELQNRYPALRHVVAGEARGCGQKNHNSLAGVAAVGEAAEVYVFCDSTHIAAPDFVRRLVAPVARGEAEFSTGYHQVTPRDSGPVTLAYALCVQLMRYLQGLARQFTQPWGGAMCISRAAFERHQVRELWAGNVVDDCALAGVLPARGVTVKLCPGALLRTEAAGHRLDIWRAWMDRQVLFLKFCVPSQWRLLGGLCAVMALPPLMAVLSLLGGLTGLASTGSVAVAFLYLIALAAAMGHWRELAGNRLPIWRWMTAFALSAGMFVWVYARSIRARGILWHGIWYEVGEGGRVRGMRR</sequence>
<dbReference type="EMBL" id="DWZD01000041">
    <property type="protein sequence ID" value="HJA79400.1"/>
    <property type="molecule type" value="Genomic_DNA"/>
</dbReference>
<dbReference type="Pfam" id="PF13641">
    <property type="entry name" value="Glyco_tranf_2_3"/>
    <property type="match status" value="1"/>
</dbReference>
<evidence type="ECO:0000256" key="6">
    <source>
        <dbReference type="ARBA" id="ARBA00022692"/>
    </source>
</evidence>
<keyword evidence="8 9" id="KW-0472">Membrane</keyword>
<dbReference type="GO" id="GO:0006679">
    <property type="term" value="P:glucosylceramide biosynthetic process"/>
    <property type="evidence" value="ECO:0007669"/>
    <property type="project" value="TreeGrafter"/>
</dbReference>
<reference evidence="10" key="1">
    <citation type="journal article" date="2021" name="PeerJ">
        <title>Extensive microbial diversity within the chicken gut microbiome revealed by metagenomics and culture.</title>
        <authorList>
            <person name="Gilroy R."/>
            <person name="Ravi A."/>
            <person name="Getino M."/>
            <person name="Pursley I."/>
            <person name="Horton D.L."/>
            <person name="Alikhan N.F."/>
            <person name="Baker D."/>
            <person name="Gharbi K."/>
            <person name="Hall N."/>
            <person name="Watson M."/>
            <person name="Adriaenssens E.M."/>
            <person name="Foster-Nyarko E."/>
            <person name="Jarju S."/>
            <person name="Secka A."/>
            <person name="Antonio M."/>
            <person name="Oren A."/>
            <person name="Chaudhuri R.R."/>
            <person name="La Ragione R."/>
            <person name="Hildebrand F."/>
            <person name="Pallen M.J."/>
        </authorList>
    </citation>
    <scope>NUCLEOTIDE SEQUENCE</scope>
    <source>
        <strain evidence="10">5032</strain>
    </source>
</reference>
<evidence type="ECO:0000256" key="7">
    <source>
        <dbReference type="ARBA" id="ARBA00022989"/>
    </source>
</evidence>
<comment type="pathway">
    <text evidence="3">Sphingolipid metabolism.</text>
</comment>
<comment type="caution">
    <text evidence="10">The sequence shown here is derived from an EMBL/GenBank/DDBJ whole genome shotgun (WGS) entry which is preliminary data.</text>
</comment>
<feature type="transmembrane region" description="Helical" evidence="9">
    <location>
        <begin position="309"/>
        <end position="330"/>
    </location>
</feature>
<keyword evidence="6 9" id="KW-0812">Transmembrane</keyword>
<keyword evidence="5 10" id="KW-0808">Transferase</keyword>
<evidence type="ECO:0000256" key="5">
    <source>
        <dbReference type="ARBA" id="ARBA00022679"/>
    </source>
</evidence>
<accession>A0A9D2HM21</accession>